<gene>
    <name evidence="2" type="ORF">BCR44DRAFT_47484</name>
</gene>
<dbReference type="EMBL" id="MCFL01000009">
    <property type="protein sequence ID" value="ORZ38310.1"/>
    <property type="molecule type" value="Genomic_DNA"/>
</dbReference>
<proteinExistence type="predicted"/>
<sequence length="462" mass="50611">MFFRRCSVQPLTALCNPVGVRVGGGVLSAQHLIPNIAFGNVPPSILRHSRRNLIGIPKIRIRFGKDGLPPELKEKLEKMDQDRATIDALRAKGHLSPMHWRSPGEEQRCSNAQLCYGPKAVTKYRLLDPRHWLQALQLAVSAAPGIKLVHEAFQPLKPYLNDPNGRFRDTLEDTIKPALTGLSYSPANHDAFLSSSGMTQLYTPTLRAQLLDCAACLQQGSYEVRVDVDGVLGAGGINPRSQFVLLGDRSRLVSGNLLGPRTVLRQVGPSLMLADLKYDMGSVSLDRQKVTFNDSLPKDLQGMQYLIDVRAVVAGKVTISRVPPASPASRSTPILPPATPAKERMLASPQTKTAAAKKKKGGTKNRVVRLSPTAQPTKHDPTASTNSHTSSSTVGSQDSIVVDMPFIRNVSLRLASQVFAPEEYRLAADPHRITWKVADIDYMVTAQLLQRQRELAPLLDEL</sequence>
<keyword evidence="3" id="KW-1185">Reference proteome</keyword>
<evidence type="ECO:0000313" key="3">
    <source>
        <dbReference type="Proteomes" id="UP000193411"/>
    </source>
</evidence>
<reference evidence="2 3" key="1">
    <citation type="submission" date="2016-07" db="EMBL/GenBank/DDBJ databases">
        <title>Pervasive Adenine N6-methylation of Active Genes in Fungi.</title>
        <authorList>
            <consortium name="DOE Joint Genome Institute"/>
            <person name="Mondo S.J."/>
            <person name="Dannebaum R.O."/>
            <person name="Kuo R.C."/>
            <person name="Labutti K."/>
            <person name="Haridas S."/>
            <person name="Kuo A."/>
            <person name="Salamov A."/>
            <person name="Ahrendt S.R."/>
            <person name="Lipzen A."/>
            <person name="Sullivan W."/>
            <person name="Andreopoulos W.B."/>
            <person name="Clum A."/>
            <person name="Lindquist E."/>
            <person name="Daum C."/>
            <person name="Ramamoorthy G.K."/>
            <person name="Gryganskyi A."/>
            <person name="Culley D."/>
            <person name="Magnuson J.K."/>
            <person name="James T.Y."/>
            <person name="O'Malley M.A."/>
            <person name="Stajich J.E."/>
            <person name="Spatafora J.W."/>
            <person name="Visel A."/>
            <person name="Grigoriev I.V."/>
        </authorList>
    </citation>
    <scope>NUCLEOTIDE SEQUENCE [LARGE SCALE GENOMIC DNA]</scope>
    <source>
        <strain evidence="2 3">PL171</strain>
    </source>
</reference>
<feature type="compositionally biased region" description="Basic residues" evidence="1">
    <location>
        <begin position="355"/>
        <end position="367"/>
    </location>
</feature>
<evidence type="ECO:0000256" key="1">
    <source>
        <dbReference type="SAM" id="MobiDB-lite"/>
    </source>
</evidence>
<protein>
    <submittedName>
        <fullName evidence="2">Uncharacterized protein</fullName>
    </submittedName>
</protein>
<name>A0A1Y2HUP1_9FUNG</name>
<accession>A0A1Y2HUP1</accession>
<comment type="caution">
    <text evidence="2">The sequence shown here is derived from an EMBL/GenBank/DDBJ whole genome shotgun (WGS) entry which is preliminary data.</text>
</comment>
<feature type="compositionally biased region" description="Low complexity" evidence="1">
    <location>
        <begin position="382"/>
        <end position="395"/>
    </location>
</feature>
<evidence type="ECO:0000313" key="2">
    <source>
        <dbReference type="EMBL" id="ORZ38310.1"/>
    </source>
</evidence>
<dbReference type="AlphaFoldDB" id="A0A1Y2HUP1"/>
<dbReference type="Proteomes" id="UP000193411">
    <property type="component" value="Unassembled WGS sequence"/>
</dbReference>
<feature type="region of interest" description="Disordered" evidence="1">
    <location>
        <begin position="322"/>
        <end position="395"/>
    </location>
</feature>
<feature type="compositionally biased region" description="Low complexity" evidence="1">
    <location>
        <begin position="322"/>
        <end position="333"/>
    </location>
</feature>
<organism evidence="2 3">
    <name type="scientific">Catenaria anguillulae PL171</name>
    <dbReference type="NCBI Taxonomy" id="765915"/>
    <lineage>
        <taxon>Eukaryota</taxon>
        <taxon>Fungi</taxon>
        <taxon>Fungi incertae sedis</taxon>
        <taxon>Blastocladiomycota</taxon>
        <taxon>Blastocladiomycetes</taxon>
        <taxon>Blastocladiales</taxon>
        <taxon>Catenariaceae</taxon>
        <taxon>Catenaria</taxon>
    </lineage>
</organism>